<organism evidence="1 2">
    <name type="scientific">Leucogyrophana mollusca</name>
    <dbReference type="NCBI Taxonomy" id="85980"/>
    <lineage>
        <taxon>Eukaryota</taxon>
        <taxon>Fungi</taxon>
        <taxon>Dikarya</taxon>
        <taxon>Basidiomycota</taxon>
        <taxon>Agaricomycotina</taxon>
        <taxon>Agaricomycetes</taxon>
        <taxon>Agaricomycetidae</taxon>
        <taxon>Boletales</taxon>
        <taxon>Boletales incertae sedis</taxon>
        <taxon>Leucogyrophana</taxon>
    </lineage>
</organism>
<comment type="caution">
    <text evidence="1">The sequence shown here is derived from an EMBL/GenBank/DDBJ whole genome shotgun (WGS) entry which is preliminary data.</text>
</comment>
<gene>
    <name evidence="1" type="ORF">BV22DRAFT_1035535</name>
</gene>
<reference evidence="1" key="1">
    <citation type="journal article" date="2021" name="New Phytol.">
        <title>Evolutionary innovations through gain and loss of genes in the ectomycorrhizal Boletales.</title>
        <authorList>
            <person name="Wu G."/>
            <person name="Miyauchi S."/>
            <person name="Morin E."/>
            <person name="Kuo A."/>
            <person name="Drula E."/>
            <person name="Varga T."/>
            <person name="Kohler A."/>
            <person name="Feng B."/>
            <person name="Cao Y."/>
            <person name="Lipzen A."/>
            <person name="Daum C."/>
            <person name="Hundley H."/>
            <person name="Pangilinan J."/>
            <person name="Johnson J."/>
            <person name="Barry K."/>
            <person name="LaButti K."/>
            <person name="Ng V."/>
            <person name="Ahrendt S."/>
            <person name="Min B."/>
            <person name="Choi I.G."/>
            <person name="Park H."/>
            <person name="Plett J.M."/>
            <person name="Magnuson J."/>
            <person name="Spatafora J.W."/>
            <person name="Nagy L.G."/>
            <person name="Henrissat B."/>
            <person name="Grigoriev I.V."/>
            <person name="Yang Z.L."/>
            <person name="Xu J."/>
            <person name="Martin F.M."/>
        </authorList>
    </citation>
    <scope>NUCLEOTIDE SEQUENCE</scope>
    <source>
        <strain evidence="1">KUC20120723A-06</strain>
    </source>
</reference>
<name>A0ACB8BFH3_9AGAM</name>
<accession>A0ACB8BFH3</accession>
<sequence>MHSVVFAEMLSRSLSSQASCYDEVPVVSLEDDASEIRTLLHAFYHPIPPVSRFTRIMVSTRPQLF</sequence>
<proteinExistence type="predicted"/>
<keyword evidence="2" id="KW-1185">Reference proteome</keyword>
<protein>
    <submittedName>
        <fullName evidence="1">Uncharacterized protein</fullName>
    </submittedName>
</protein>
<dbReference type="EMBL" id="MU266433">
    <property type="protein sequence ID" value="KAH7924110.1"/>
    <property type="molecule type" value="Genomic_DNA"/>
</dbReference>
<dbReference type="Proteomes" id="UP000790709">
    <property type="component" value="Unassembled WGS sequence"/>
</dbReference>
<evidence type="ECO:0000313" key="2">
    <source>
        <dbReference type="Proteomes" id="UP000790709"/>
    </source>
</evidence>
<evidence type="ECO:0000313" key="1">
    <source>
        <dbReference type="EMBL" id="KAH7924110.1"/>
    </source>
</evidence>